<feature type="transmembrane region" description="Helical" evidence="1">
    <location>
        <begin position="198"/>
        <end position="227"/>
    </location>
</feature>
<evidence type="ECO:0008006" key="4">
    <source>
        <dbReference type="Google" id="ProtNLM"/>
    </source>
</evidence>
<feature type="transmembrane region" description="Helical" evidence="1">
    <location>
        <begin position="346"/>
        <end position="366"/>
    </location>
</feature>
<feature type="transmembrane region" description="Helical" evidence="1">
    <location>
        <begin position="378"/>
        <end position="401"/>
    </location>
</feature>
<keyword evidence="3" id="KW-1185">Reference proteome</keyword>
<reference evidence="2 3" key="1">
    <citation type="submission" date="2020-08" db="EMBL/GenBank/DDBJ databases">
        <title>Genome public.</title>
        <authorList>
            <person name="Liu C."/>
            <person name="Sun Q."/>
        </authorList>
    </citation>
    <scope>NUCLEOTIDE SEQUENCE [LARGE SCALE GENOMIC DNA]</scope>
    <source>
        <strain evidence="2 3">M2</strain>
    </source>
</reference>
<keyword evidence="1" id="KW-1133">Transmembrane helix</keyword>
<evidence type="ECO:0000313" key="2">
    <source>
        <dbReference type="EMBL" id="MBC5696653.1"/>
    </source>
</evidence>
<organism evidence="2 3">
    <name type="scientific">Agathobaculum hominis</name>
    <dbReference type="NCBI Taxonomy" id="2763014"/>
    <lineage>
        <taxon>Bacteria</taxon>
        <taxon>Bacillati</taxon>
        <taxon>Bacillota</taxon>
        <taxon>Clostridia</taxon>
        <taxon>Eubacteriales</taxon>
        <taxon>Butyricicoccaceae</taxon>
        <taxon>Agathobaculum</taxon>
    </lineage>
</organism>
<keyword evidence="1" id="KW-0472">Membrane</keyword>
<feature type="transmembrane region" description="Helical" evidence="1">
    <location>
        <begin position="295"/>
        <end position="317"/>
    </location>
</feature>
<keyword evidence="1" id="KW-0812">Transmembrane</keyword>
<accession>A0ABR7GQT3</accession>
<comment type="caution">
    <text evidence="2">The sequence shown here is derived from an EMBL/GenBank/DDBJ whole genome shotgun (WGS) entry which is preliminary data.</text>
</comment>
<feature type="transmembrane region" description="Helical" evidence="1">
    <location>
        <begin position="324"/>
        <end position="340"/>
    </location>
</feature>
<evidence type="ECO:0000256" key="1">
    <source>
        <dbReference type="SAM" id="Phobius"/>
    </source>
</evidence>
<dbReference type="EMBL" id="JACOPK010000013">
    <property type="protein sequence ID" value="MBC5696653.1"/>
    <property type="molecule type" value="Genomic_DNA"/>
</dbReference>
<feature type="transmembrane region" description="Helical" evidence="1">
    <location>
        <begin position="247"/>
        <end position="266"/>
    </location>
</feature>
<feature type="transmembrane region" description="Helical" evidence="1">
    <location>
        <begin position="126"/>
        <end position="146"/>
    </location>
</feature>
<evidence type="ECO:0000313" key="3">
    <source>
        <dbReference type="Proteomes" id="UP000641741"/>
    </source>
</evidence>
<feature type="transmembrane region" description="Helical" evidence="1">
    <location>
        <begin position="152"/>
        <end position="169"/>
    </location>
</feature>
<name>A0ABR7GQT3_9FIRM</name>
<protein>
    <recommendedName>
        <fullName evidence="4">Glycosyltransferase RgtA/B/C/D-like domain-containing protein</fullName>
    </recommendedName>
</protein>
<feature type="transmembrane region" description="Helical" evidence="1">
    <location>
        <begin position="100"/>
        <end position="119"/>
    </location>
</feature>
<sequence>MNVNLSKGKITWKRINLIFLIIVAFFLLSRAGLGQVWYAEIDSNMLPTISMQYHGSILMDESDLKIAQRDYPELYKGINTYDDLRSVKLLQTNSGKWMSYYFPIYPLFCMPLKLFFQLISVDQSRCFLITNALLVLVALWMVLYRMNVSAKRRLAAACLLIISPIVYYINYINYETFVFSMLTIALVYYINHNKCRSAFFLSLAGMANSTVMVVGIVMIAEYCINILRTNRHKWCKQTIKACIKETILYGICFTPSLVPFVAQFAYRGESTYGEWITLKEFIGARFLTYLFDPTVGFFSFAPIVLLLFLILIIVACCRKHRHSIVWLCFFTGSVGAFSLMFHINCGMIYCARYIVWVYPIVPLYICKEGLNEISTSKGRVGFTAIAGLSVCIIMMINQYGWNVLDPHDFNYITKQILNYAPQLYNPYSATFYCRTLHIDGAYDINDPAYYLDSKTGNIRKIIFRADADSMHAVKKLAYGDQDSMDFFDKKVESIPLDGKFHYISLPRMSRYQLTPAPKSLASEEMIYFAGENRNADLYVSQGLSSAEENFAWTDGSVMRMTFMISDYKQHAKYKMILHCLGTFNGKQNVEITQKTVDCITKDTICGETQIEFDVIPDENGYVELTFTFPDAISPKELGESDDTRQLAIQLQYGEIYKQ</sequence>
<dbReference type="Proteomes" id="UP000641741">
    <property type="component" value="Unassembled WGS sequence"/>
</dbReference>
<proteinExistence type="predicted"/>
<gene>
    <name evidence="2" type="ORF">H8S02_12020</name>
</gene>
<feature type="transmembrane region" description="Helical" evidence="1">
    <location>
        <begin position="176"/>
        <end position="192"/>
    </location>
</feature>
<dbReference type="RefSeq" id="WP_186970715.1">
    <property type="nucleotide sequence ID" value="NZ_JACOPK010000013.1"/>
</dbReference>